<name>A0AAE0C4N5_9CHLO</name>
<evidence type="ECO:0000313" key="3">
    <source>
        <dbReference type="Proteomes" id="UP001190700"/>
    </source>
</evidence>
<dbReference type="InterPro" id="IPR049012">
    <property type="entry name" value="Mutator_transp_dom"/>
</dbReference>
<proteinExistence type="predicted"/>
<evidence type="ECO:0000313" key="2">
    <source>
        <dbReference type="EMBL" id="KAK3247684.1"/>
    </source>
</evidence>
<dbReference type="Proteomes" id="UP001190700">
    <property type="component" value="Unassembled WGS sequence"/>
</dbReference>
<reference evidence="2 3" key="1">
    <citation type="journal article" date="2015" name="Genome Biol. Evol.">
        <title>Comparative Genomics of a Bacterivorous Green Alga Reveals Evolutionary Causalities and Consequences of Phago-Mixotrophic Mode of Nutrition.</title>
        <authorList>
            <person name="Burns J.A."/>
            <person name="Paasch A."/>
            <person name="Narechania A."/>
            <person name="Kim E."/>
        </authorList>
    </citation>
    <scope>NUCLEOTIDE SEQUENCE [LARGE SCALE GENOMIC DNA]</scope>
    <source>
        <strain evidence="2 3">PLY_AMNH</strain>
    </source>
</reference>
<feature type="domain" description="Mutator-like transposase" evidence="1">
    <location>
        <begin position="27"/>
        <end position="106"/>
    </location>
</feature>
<evidence type="ECO:0000259" key="1">
    <source>
        <dbReference type="Pfam" id="PF20700"/>
    </source>
</evidence>
<organism evidence="2 3">
    <name type="scientific">Cymbomonas tetramitiformis</name>
    <dbReference type="NCBI Taxonomy" id="36881"/>
    <lineage>
        <taxon>Eukaryota</taxon>
        <taxon>Viridiplantae</taxon>
        <taxon>Chlorophyta</taxon>
        <taxon>Pyramimonadophyceae</taxon>
        <taxon>Pyramimonadales</taxon>
        <taxon>Pyramimonadaceae</taxon>
        <taxon>Cymbomonas</taxon>
    </lineage>
</organism>
<dbReference type="Pfam" id="PF20700">
    <property type="entry name" value="Mutator"/>
    <property type="match status" value="1"/>
</dbReference>
<protein>
    <recommendedName>
        <fullName evidence="1">Mutator-like transposase domain-containing protein</fullName>
    </recommendedName>
</protein>
<accession>A0AAE0C4N5</accession>
<comment type="caution">
    <text evidence="2">The sequence shown here is derived from an EMBL/GenBank/DDBJ whole genome shotgun (WGS) entry which is preliminary data.</text>
</comment>
<sequence length="201" mass="22523">MQGAPMAVLAIGNHTLEGVTWQGVRFRIADFTADEDSGMIAEMNHAVKVPTRLKLVHKLSDPNHMKKLMFGGFLKLRKEMKWSGRILSDAIITYVQHNYIYCLKQNIATGMSEADKLHGFSTNPNESSNACIVKGFLPGGKAQQHGQASMYHYAVFNAVAYKNLGMRYRQLLFTMFDVESGAAMKKADERLDAKRNPDSYT</sequence>
<gene>
    <name evidence="2" type="ORF">CYMTET_42823</name>
</gene>
<keyword evidence="3" id="KW-1185">Reference proteome</keyword>
<dbReference type="EMBL" id="LGRX02028747">
    <property type="protein sequence ID" value="KAK3247684.1"/>
    <property type="molecule type" value="Genomic_DNA"/>
</dbReference>
<dbReference type="AlphaFoldDB" id="A0AAE0C4N5"/>